<sequence>MAYEKFIPERGGRGSMFSTPYVTINKGGISFNRYVKEMIGEKFKYIAFYFDKESKKIGLWFWKNACPGSYSLLWFKNRETFSVNSKAFLRAYDIQEIIKKCNARHFPLERDEDNKQDKDFYCI</sequence>
<feature type="non-terminal residue" evidence="1">
    <location>
        <position position="123"/>
    </location>
</feature>
<proteinExistence type="predicted"/>
<dbReference type="EMBL" id="BARU01007775">
    <property type="protein sequence ID" value="GAH47252.1"/>
    <property type="molecule type" value="Genomic_DNA"/>
</dbReference>
<reference evidence="1" key="1">
    <citation type="journal article" date="2014" name="Front. Microbiol.">
        <title>High frequency of phylogenetically diverse reductive dehalogenase-homologous genes in deep subseafloor sedimentary metagenomes.</title>
        <authorList>
            <person name="Kawai M."/>
            <person name="Futagami T."/>
            <person name="Toyoda A."/>
            <person name="Takaki Y."/>
            <person name="Nishi S."/>
            <person name="Hori S."/>
            <person name="Arai W."/>
            <person name="Tsubouchi T."/>
            <person name="Morono Y."/>
            <person name="Uchiyama I."/>
            <person name="Ito T."/>
            <person name="Fujiyama A."/>
            <person name="Inagaki F."/>
            <person name="Takami H."/>
        </authorList>
    </citation>
    <scope>NUCLEOTIDE SEQUENCE</scope>
    <source>
        <strain evidence="1">Expedition CK06-06</strain>
    </source>
</reference>
<gene>
    <name evidence="1" type="ORF">S03H2_15311</name>
</gene>
<dbReference type="AlphaFoldDB" id="X1FQI5"/>
<comment type="caution">
    <text evidence="1">The sequence shown here is derived from an EMBL/GenBank/DDBJ whole genome shotgun (WGS) entry which is preliminary data.</text>
</comment>
<evidence type="ECO:0000313" key="1">
    <source>
        <dbReference type="EMBL" id="GAH47252.1"/>
    </source>
</evidence>
<accession>X1FQI5</accession>
<protein>
    <submittedName>
        <fullName evidence="1">Uncharacterized protein</fullName>
    </submittedName>
</protein>
<organism evidence="1">
    <name type="scientific">marine sediment metagenome</name>
    <dbReference type="NCBI Taxonomy" id="412755"/>
    <lineage>
        <taxon>unclassified sequences</taxon>
        <taxon>metagenomes</taxon>
        <taxon>ecological metagenomes</taxon>
    </lineage>
</organism>
<name>X1FQI5_9ZZZZ</name>